<dbReference type="FunFam" id="3.90.550.10:FF:000046">
    <property type="entry name" value="Mannose-1-phosphate guanylyltransferase (GDP)"/>
    <property type="match status" value="1"/>
</dbReference>
<comment type="similarity">
    <text evidence="1">Belongs to the mannose-6-phosphate isomerase type 2 family.</text>
</comment>
<feature type="domain" description="MannoseP isomerase/GMP-like beta-helix" evidence="9">
    <location>
        <begin position="292"/>
        <end position="346"/>
    </location>
</feature>
<dbReference type="EMBL" id="QGQD01000040">
    <property type="protein sequence ID" value="TLD01334.1"/>
    <property type="molecule type" value="Genomic_DNA"/>
</dbReference>
<evidence type="ECO:0000256" key="5">
    <source>
        <dbReference type="ARBA" id="ARBA00022741"/>
    </source>
</evidence>
<evidence type="ECO:0000259" key="9">
    <source>
        <dbReference type="Pfam" id="PF22640"/>
    </source>
</evidence>
<dbReference type="GO" id="GO:0004475">
    <property type="term" value="F:mannose-1-phosphate guanylyltransferase (GTP) activity"/>
    <property type="evidence" value="ECO:0007669"/>
    <property type="project" value="UniProtKB-EC"/>
</dbReference>
<evidence type="ECO:0000256" key="2">
    <source>
        <dbReference type="ARBA" id="ARBA00012387"/>
    </source>
</evidence>
<dbReference type="SUPFAM" id="SSF159283">
    <property type="entry name" value="Guanosine diphospho-D-mannose pyrophosphorylase/mannose-6-phosphate isomerase linker domain"/>
    <property type="match status" value="1"/>
</dbReference>
<dbReference type="PANTHER" id="PTHR46390">
    <property type="entry name" value="MANNOSE-1-PHOSPHATE GUANYLYLTRANSFERASE"/>
    <property type="match status" value="1"/>
</dbReference>
<evidence type="ECO:0000256" key="4">
    <source>
        <dbReference type="ARBA" id="ARBA00022695"/>
    </source>
</evidence>
<reference evidence="10 11" key="1">
    <citation type="journal article" date="2019" name="Anaerobe">
        <title>Detection of Robinsoniella peoriensis in multiple bone samples of a trauma patient.</title>
        <authorList>
            <person name="Schrottner P."/>
            <person name="Hartwich K."/>
            <person name="Bunk B."/>
            <person name="Schober I."/>
            <person name="Helbig S."/>
            <person name="Rudolph W.W."/>
            <person name="Gunzer F."/>
        </authorList>
    </citation>
    <scope>NUCLEOTIDE SEQUENCE [LARGE SCALE GENOMIC DNA]</scope>
    <source>
        <strain evidence="10 11">DSM 106044</strain>
    </source>
</reference>
<dbReference type="InterPro" id="IPR005835">
    <property type="entry name" value="NTP_transferase_dom"/>
</dbReference>
<dbReference type="RefSeq" id="WP_138002281.1">
    <property type="nucleotide sequence ID" value="NZ_QGQD01000040.1"/>
</dbReference>
<name>A0A4U8QA58_9FIRM</name>
<dbReference type="InterPro" id="IPR051161">
    <property type="entry name" value="Mannose-6P_isomerase_type2"/>
</dbReference>
<sequence>MKVYGVIMAGGQGTRFWPLSRQAKPKQLLNLSGKELMINETIERLAGIIDKANMFIVTNQVQADAMAAAVSGKLDKGHILVEPDARNTAACIGYAACELFNKFGDGIMCVFPADHYIEDQQEFERILKVVIREASLGDKLLTIGITPVFASTGYGYMKYGGNSNEVLRKVEEFKEKPSVNMAKTYLESGTYAWNSGMFAWKVSVILDNFKDYLPEIYQYLMQIYESMGTAEERVLIEDIYPRIPSISIDYGIMERAQQVYMVLGDFGWNDVGSWETLNTFYDPDQDGNIGMGNHVRIDTKNCIQFSDKKLIATIGVENLIIVETEDALLVCSKDRAQDVKMVVDQLKATGKNQYL</sequence>
<comment type="catalytic activity">
    <reaction evidence="7">
        <text>alpha-D-mannose 1-phosphate + GTP + H(+) = GDP-alpha-D-mannose + diphosphate</text>
        <dbReference type="Rhea" id="RHEA:15229"/>
        <dbReference type="ChEBI" id="CHEBI:15378"/>
        <dbReference type="ChEBI" id="CHEBI:33019"/>
        <dbReference type="ChEBI" id="CHEBI:37565"/>
        <dbReference type="ChEBI" id="CHEBI:57527"/>
        <dbReference type="ChEBI" id="CHEBI:58409"/>
        <dbReference type="EC" id="2.7.7.13"/>
    </reaction>
</comment>
<evidence type="ECO:0000256" key="6">
    <source>
        <dbReference type="ARBA" id="ARBA00023134"/>
    </source>
</evidence>
<dbReference type="GO" id="GO:0009298">
    <property type="term" value="P:GDP-mannose biosynthetic process"/>
    <property type="evidence" value="ECO:0007669"/>
    <property type="project" value="TreeGrafter"/>
</dbReference>
<comment type="caution">
    <text evidence="10">The sequence shown here is derived from an EMBL/GenBank/DDBJ whole genome shotgun (WGS) entry which is preliminary data.</text>
</comment>
<keyword evidence="11" id="KW-1185">Reference proteome</keyword>
<evidence type="ECO:0000259" key="8">
    <source>
        <dbReference type="Pfam" id="PF00483"/>
    </source>
</evidence>
<dbReference type="CDD" id="cd02509">
    <property type="entry name" value="GDP-M1P_Guanylyltransferase"/>
    <property type="match status" value="1"/>
</dbReference>
<proteinExistence type="inferred from homology"/>
<evidence type="ECO:0000256" key="7">
    <source>
        <dbReference type="ARBA" id="ARBA00047343"/>
    </source>
</evidence>
<accession>A0A4U8QA58</accession>
<dbReference type="Gene3D" id="3.90.550.10">
    <property type="entry name" value="Spore Coat Polysaccharide Biosynthesis Protein SpsA, Chain A"/>
    <property type="match status" value="1"/>
</dbReference>
<feature type="domain" description="Nucleotidyl transferase" evidence="8">
    <location>
        <begin position="5"/>
        <end position="277"/>
    </location>
</feature>
<dbReference type="PANTHER" id="PTHR46390:SF1">
    <property type="entry name" value="MANNOSE-1-PHOSPHATE GUANYLYLTRANSFERASE"/>
    <property type="match status" value="1"/>
</dbReference>
<dbReference type="GO" id="GO:0005525">
    <property type="term" value="F:GTP binding"/>
    <property type="evidence" value="ECO:0007669"/>
    <property type="project" value="UniProtKB-KW"/>
</dbReference>
<organism evidence="10 11">
    <name type="scientific">Robinsoniella peoriensis</name>
    <dbReference type="NCBI Taxonomy" id="180332"/>
    <lineage>
        <taxon>Bacteria</taxon>
        <taxon>Bacillati</taxon>
        <taxon>Bacillota</taxon>
        <taxon>Clostridia</taxon>
        <taxon>Lachnospirales</taxon>
        <taxon>Lachnospiraceae</taxon>
        <taxon>Robinsoniella</taxon>
    </lineage>
</organism>
<dbReference type="SUPFAM" id="SSF53448">
    <property type="entry name" value="Nucleotide-diphospho-sugar transferases"/>
    <property type="match status" value="1"/>
</dbReference>
<evidence type="ECO:0000256" key="3">
    <source>
        <dbReference type="ARBA" id="ARBA00022679"/>
    </source>
</evidence>
<keyword evidence="3" id="KW-0808">Transferase</keyword>
<dbReference type="Pfam" id="PF00483">
    <property type="entry name" value="NTP_transferase"/>
    <property type="match status" value="1"/>
</dbReference>
<keyword evidence="5" id="KW-0547">Nucleotide-binding</keyword>
<dbReference type="InterPro" id="IPR054566">
    <property type="entry name" value="ManC/GMP-like_b-helix"/>
</dbReference>
<evidence type="ECO:0000313" key="10">
    <source>
        <dbReference type="EMBL" id="TLD01334.1"/>
    </source>
</evidence>
<gene>
    <name evidence="10" type="primary">algA_2</name>
    <name evidence="10" type="ORF">DSM106044_01716</name>
</gene>
<evidence type="ECO:0000313" key="11">
    <source>
        <dbReference type="Proteomes" id="UP000306509"/>
    </source>
</evidence>
<keyword evidence="6" id="KW-0342">GTP-binding</keyword>
<dbReference type="EC" id="2.7.7.13" evidence="2"/>
<dbReference type="AlphaFoldDB" id="A0A4U8QA58"/>
<dbReference type="Pfam" id="PF22640">
    <property type="entry name" value="ManC_GMP_beta-helix"/>
    <property type="match status" value="1"/>
</dbReference>
<dbReference type="InterPro" id="IPR029044">
    <property type="entry name" value="Nucleotide-diphossugar_trans"/>
</dbReference>
<protein>
    <recommendedName>
        <fullName evidence="2">mannose-1-phosphate guanylyltransferase</fullName>
        <ecNumber evidence="2">2.7.7.13</ecNumber>
    </recommendedName>
</protein>
<evidence type="ECO:0000256" key="1">
    <source>
        <dbReference type="ARBA" id="ARBA00006115"/>
    </source>
</evidence>
<keyword evidence="4" id="KW-0548">Nucleotidyltransferase</keyword>
<dbReference type="Proteomes" id="UP000306509">
    <property type="component" value="Unassembled WGS sequence"/>
</dbReference>
<dbReference type="InterPro" id="IPR049577">
    <property type="entry name" value="GMPP_N"/>
</dbReference>